<evidence type="ECO:0000313" key="3">
    <source>
        <dbReference type="RefSeq" id="XP_016945226.2"/>
    </source>
</evidence>
<sequence>MSLTKRLLHIFPRCSAAKVTHTSGDRNSLPIAQALLTQVDRSTPNLQLLEIASGSGQHVGFLAPLMPNIIFQPTEHLGVHFDSIVAYADDCPTGNIRAPFHADISRDPKEWEIPQAPGSYDYMFNCNMMHISPWICSIGLFRAAGQLLKRGGKMFTYGPYAENRFLGPQSNLDFDLSLRERNPNWGVRDIMDLNVVAAETGMKLDKILEMPANNKFLTWVKL</sequence>
<evidence type="ECO:0000256" key="1">
    <source>
        <dbReference type="ARBA" id="ARBA00008308"/>
    </source>
</evidence>
<accession>A0AB39ZXD1</accession>
<dbReference type="AlphaFoldDB" id="A0AB39ZXD1"/>
<evidence type="ECO:0000313" key="2">
    <source>
        <dbReference type="Proteomes" id="UP001652628"/>
    </source>
</evidence>
<proteinExistence type="inferred from homology"/>
<dbReference type="InterPro" id="IPR010342">
    <property type="entry name" value="DUF938"/>
</dbReference>
<dbReference type="RefSeq" id="XP_016945226.2">
    <property type="nucleotide sequence ID" value="XM_017089737.4"/>
</dbReference>
<gene>
    <name evidence="3" type="primary">LOC108021159</name>
</gene>
<organism evidence="2 3">
    <name type="scientific">Drosophila suzukii</name>
    <name type="common">Spotted-wing drosophila fruit fly</name>
    <dbReference type="NCBI Taxonomy" id="28584"/>
    <lineage>
        <taxon>Eukaryota</taxon>
        <taxon>Metazoa</taxon>
        <taxon>Ecdysozoa</taxon>
        <taxon>Arthropoda</taxon>
        <taxon>Hexapoda</taxon>
        <taxon>Insecta</taxon>
        <taxon>Pterygota</taxon>
        <taxon>Neoptera</taxon>
        <taxon>Endopterygota</taxon>
        <taxon>Diptera</taxon>
        <taxon>Brachycera</taxon>
        <taxon>Muscomorpha</taxon>
        <taxon>Ephydroidea</taxon>
        <taxon>Drosophilidae</taxon>
        <taxon>Drosophila</taxon>
        <taxon>Sophophora</taxon>
    </lineage>
</organism>
<comment type="similarity">
    <text evidence="1">Belongs to the UPF0585 family.</text>
</comment>
<protein>
    <submittedName>
        <fullName evidence="3">UPF0585 protein CG18661 isoform X1</fullName>
    </submittedName>
</protein>
<dbReference type="PANTHER" id="PTHR20974">
    <property type="entry name" value="UPF0585 PROTEIN CG18661"/>
    <property type="match status" value="1"/>
</dbReference>
<dbReference type="InterPro" id="IPR029063">
    <property type="entry name" value="SAM-dependent_MTases_sf"/>
</dbReference>
<dbReference type="PANTHER" id="PTHR20974:SF0">
    <property type="entry name" value="UPF0585 PROTEIN CG18661"/>
    <property type="match status" value="1"/>
</dbReference>
<reference evidence="2" key="1">
    <citation type="submission" date="2025-05" db="UniProtKB">
        <authorList>
            <consortium name="RefSeq"/>
        </authorList>
    </citation>
    <scope>NUCLEOTIDE SEQUENCE [LARGE SCALE GENOMIC DNA]</scope>
</reference>
<keyword evidence="2" id="KW-1185">Reference proteome</keyword>
<dbReference type="Pfam" id="PF06080">
    <property type="entry name" value="DUF938"/>
    <property type="match status" value="1"/>
</dbReference>
<reference evidence="3" key="2">
    <citation type="submission" date="2025-08" db="UniProtKB">
        <authorList>
            <consortium name="RefSeq"/>
        </authorList>
    </citation>
    <scope>IDENTIFICATION</scope>
</reference>
<dbReference type="GeneID" id="108021159"/>
<dbReference type="Gene3D" id="3.40.50.150">
    <property type="entry name" value="Vaccinia Virus protein VP39"/>
    <property type="match status" value="1"/>
</dbReference>
<name>A0AB39ZXD1_DROSZ</name>
<dbReference type="Proteomes" id="UP001652628">
    <property type="component" value="Chromosome 2L"/>
</dbReference>
<dbReference type="SUPFAM" id="SSF53335">
    <property type="entry name" value="S-adenosyl-L-methionine-dependent methyltransferases"/>
    <property type="match status" value="1"/>
</dbReference>